<dbReference type="Gene3D" id="1.20.140.40">
    <property type="entry name" value="Invertase/pectin methylesterase inhibitor family protein"/>
    <property type="match status" value="1"/>
</dbReference>
<dbReference type="AlphaFoldDB" id="A0AAD1ZBD0"/>
<dbReference type="EMBL" id="OU503042">
    <property type="protein sequence ID" value="CAI9764796.1"/>
    <property type="molecule type" value="Genomic_DNA"/>
</dbReference>
<dbReference type="InterPro" id="IPR035513">
    <property type="entry name" value="Invertase/methylesterase_inhib"/>
</dbReference>
<dbReference type="CDD" id="cd15798">
    <property type="entry name" value="PMEI-like_3"/>
    <property type="match status" value="1"/>
</dbReference>
<evidence type="ECO:0000256" key="1">
    <source>
        <dbReference type="ARBA" id="ARBA00022729"/>
    </source>
</evidence>
<organism evidence="4 5">
    <name type="scientific">Fraxinus pennsylvanica</name>
    <dbReference type="NCBI Taxonomy" id="56036"/>
    <lineage>
        <taxon>Eukaryota</taxon>
        <taxon>Viridiplantae</taxon>
        <taxon>Streptophyta</taxon>
        <taxon>Embryophyta</taxon>
        <taxon>Tracheophyta</taxon>
        <taxon>Spermatophyta</taxon>
        <taxon>Magnoliopsida</taxon>
        <taxon>eudicotyledons</taxon>
        <taxon>Gunneridae</taxon>
        <taxon>Pentapetalae</taxon>
        <taxon>asterids</taxon>
        <taxon>lamiids</taxon>
        <taxon>Lamiales</taxon>
        <taxon>Oleaceae</taxon>
        <taxon>Oleeae</taxon>
        <taxon>Fraxinus</taxon>
    </lineage>
</organism>
<dbReference type="SMART" id="SM00856">
    <property type="entry name" value="PMEI"/>
    <property type="match status" value="1"/>
</dbReference>
<evidence type="ECO:0000259" key="3">
    <source>
        <dbReference type="SMART" id="SM00856"/>
    </source>
</evidence>
<evidence type="ECO:0000313" key="5">
    <source>
        <dbReference type="Proteomes" id="UP000834106"/>
    </source>
</evidence>
<evidence type="ECO:0000256" key="2">
    <source>
        <dbReference type="SAM" id="SignalP"/>
    </source>
</evidence>
<proteinExistence type="predicted"/>
<dbReference type="GO" id="GO:0004857">
    <property type="term" value="F:enzyme inhibitor activity"/>
    <property type="evidence" value="ECO:0007669"/>
    <property type="project" value="InterPro"/>
</dbReference>
<dbReference type="NCBIfam" id="TIGR01614">
    <property type="entry name" value="PME_inhib"/>
    <property type="match status" value="1"/>
</dbReference>
<protein>
    <recommendedName>
        <fullName evidence="3">Pectinesterase inhibitor domain-containing protein</fullName>
    </recommendedName>
</protein>
<dbReference type="Proteomes" id="UP000834106">
    <property type="component" value="Chromosome 7"/>
</dbReference>
<dbReference type="PANTHER" id="PTHR31080">
    <property type="entry name" value="PECTINESTERASE INHIBITOR-LIKE"/>
    <property type="match status" value="1"/>
</dbReference>
<accession>A0AAD1ZBD0</accession>
<keyword evidence="5" id="KW-1185">Reference proteome</keyword>
<dbReference type="Pfam" id="PF04043">
    <property type="entry name" value="PMEI"/>
    <property type="match status" value="1"/>
</dbReference>
<dbReference type="SUPFAM" id="SSF101148">
    <property type="entry name" value="Plant invertase/pectin methylesterase inhibitor"/>
    <property type="match status" value="1"/>
</dbReference>
<sequence length="210" mass="23469">MAQIRLSFILLLFISSVAWAKHPAVRGRSRARAFVEFQCQATLYPDLCVRCLSYYLSNFTKTQTHEQLVNIALRVSLSRAQSTRAYVTDVAKQLKQTKAKDYQAVKDCLDQINDGVDQLTNCIKEVEEIKENGGSEFPWHASNVETWMSTVQSDASICINGFSSRAIGGKTKAMIKAKVINLEQVTSISLALFNRYAARYRAPHATGPKA</sequence>
<gene>
    <name evidence="4" type="ORF">FPE_LOCUS12226</name>
</gene>
<dbReference type="InterPro" id="IPR006501">
    <property type="entry name" value="Pectinesterase_inhib_dom"/>
</dbReference>
<feature type="chain" id="PRO_5042271474" description="Pectinesterase inhibitor domain-containing protein" evidence="2">
    <location>
        <begin position="21"/>
        <end position="210"/>
    </location>
</feature>
<keyword evidence="1 2" id="KW-0732">Signal</keyword>
<evidence type="ECO:0000313" key="4">
    <source>
        <dbReference type="EMBL" id="CAI9764796.1"/>
    </source>
</evidence>
<dbReference type="PANTHER" id="PTHR31080:SF12">
    <property type="entry name" value="PLANT INVERTASE_PECTIN METHYLESTERASE INHIBITOR"/>
    <property type="match status" value="1"/>
</dbReference>
<feature type="signal peptide" evidence="2">
    <location>
        <begin position="1"/>
        <end position="20"/>
    </location>
</feature>
<dbReference type="InterPro" id="IPR051955">
    <property type="entry name" value="PME_Inhibitor"/>
</dbReference>
<reference evidence="4" key="1">
    <citation type="submission" date="2023-05" db="EMBL/GenBank/DDBJ databases">
        <authorList>
            <person name="Huff M."/>
        </authorList>
    </citation>
    <scope>NUCLEOTIDE SEQUENCE</scope>
</reference>
<feature type="domain" description="Pectinesterase inhibitor" evidence="3">
    <location>
        <begin position="30"/>
        <end position="192"/>
    </location>
</feature>
<name>A0AAD1ZBD0_9LAMI</name>